<dbReference type="InterPro" id="IPR018707">
    <property type="entry name" value="LpxR"/>
</dbReference>
<dbReference type="EMBL" id="QLLQ01000004">
    <property type="protein sequence ID" value="RAJ25313.1"/>
    <property type="molecule type" value="Genomic_DNA"/>
</dbReference>
<dbReference type="Pfam" id="PF09982">
    <property type="entry name" value="LpxR"/>
    <property type="match status" value="1"/>
</dbReference>
<keyword evidence="2" id="KW-1185">Reference proteome</keyword>
<evidence type="ECO:0008006" key="3">
    <source>
        <dbReference type="Google" id="ProtNLM"/>
    </source>
</evidence>
<gene>
    <name evidence="1" type="ORF">LX77_01616</name>
</gene>
<dbReference type="Proteomes" id="UP000248987">
    <property type="component" value="Unassembled WGS sequence"/>
</dbReference>
<organism evidence="1 2">
    <name type="scientific">Gelidibacter algens</name>
    <dbReference type="NCBI Taxonomy" id="49280"/>
    <lineage>
        <taxon>Bacteria</taxon>
        <taxon>Pseudomonadati</taxon>
        <taxon>Bacteroidota</taxon>
        <taxon>Flavobacteriia</taxon>
        <taxon>Flavobacteriales</taxon>
        <taxon>Flavobacteriaceae</taxon>
        <taxon>Gelidibacter</taxon>
    </lineage>
</organism>
<dbReference type="Gene3D" id="2.40.128.140">
    <property type="entry name" value="Outer membrane protein"/>
    <property type="match status" value="1"/>
</dbReference>
<protein>
    <recommendedName>
        <fullName evidence="3">Lipid A deacylase LpxR family protein</fullName>
    </recommendedName>
</protein>
<comment type="caution">
    <text evidence="1">The sequence shown here is derived from an EMBL/GenBank/DDBJ whole genome shotgun (WGS) entry which is preliminary data.</text>
</comment>
<name>A0A1A7R336_9FLAO</name>
<sequence length="316" mass="35675">MRKILLLVVLFPSVLFSQKLDHTASYRDIPSERYFRFNYDNDYFDATDRNYTQGYSFELVLPVLEKNPINRLLIAPKENSKRYGVAVEHIGYTPHYYERPEIQDGDRPFAAAIMLKSFVITTNSSKKSRLSSSLSLGLIGPGAFGKEMQVGIHKATGNDIPLGWKHQIKNDVVVNYNVHYEKQVLRYENIWSVQADASANLGTLFTNASIGVNSSFGILNQPFSANTERKFKLYAYIHPAVSVIGYDATLQGGVLNKESPYIIDSSAVERLTAQFNYGLVLQTRTLYFEYARSLITREFETGTPAGWGGIKIGFTF</sequence>
<dbReference type="STRING" id="49280.A9996_07145"/>
<evidence type="ECO:0000313" key="1">
    <source>
        <dbReference type="EMBL" id="RAJ25313.1"/>
    </source>
</evidence>
<dbReference type="InterPro" id="IPR037107">
    <property type="entry name" value="Put_OMP_sf"/>
</dbReference>
<proteinExistence type="predicted"/>
<evidence type="ECO:0000313" key="2">
    <source>
        <dbReference type="Proteomes" id="UP000248987"/>
    </source>
</evidence>
<dbReference type="AlphaFoldDB" id="A0A1A7R336"/>
<dbReference type="OrthoDB" id="622552at2"/>
<dbReference type="RefSeq" id="WP_066432689.1">
    <property type="nucleotide sequence ID" value="NZ_LZRN01000011.1"/>
</dbReference>
<accession>A0A1A7R336</accession>
<reference evidence="1 2" key="1">
    <citation type="submission" date="2018-06" db="EMBL/GenBank/DDBJ databases">
        <title>Genomic Encyclopedia of Archaeal and Bacterial Type Strains, Phase II (KMG-II): from individual species to whole genera.</title>
        <authorList>
            <person name="Goeker M."/>
        </authorList>
    </citation>
    <scope>NUCLEOTIDE SEQUENCE [LARGE SCALE GENOMIC DNA]</scope>
    <source>
        <strain evidence="1 2">DSM 12408</strain>
    </source>
</reference>